<feature type="compositionally biased region" description="Low complexity" evidence="16">
    <location>
        <begin position="1758"/>
        <end position="1785"/>
    </location>
</feature>
<evidence type="ECO:0000259" key="17">
    <source>
        <dbReference type="PROSITE" id="PS50190"/>
    </source>
</evidence>
<dbReference type="Pfam" id="PF23241">
    <property type="entry name" value="HAT_PRP39_C"/>
    <property type="match status" value="1"/>
</dbReference>
<keyword evidence="7" id="KW-0597">Phosphoprotein</keyword>
<dbReference type="GO" id="GO:0032012">
    <property type="term" value="P:regulation of ARF protein signal transduction"/>
    <property type="evidence" value="ECO:0007669"/>
    <property type="project" value="InterPro"/>
</dbReference>
<dbReference type="Pfam" id="PF16213">
    <property type="entry name" value="DCB"/>
    <property type="match status" value="1"/>
</dbReference>
<feature type="region of interest" description="Disordered" evidence="16">
    <location>
        <begin position="564"/>
        <end position="599"/>
    </location>
</feature>
<evidence type="ECO:0000256" key="12">
    <source>
        <dbReference type="ARBA" id="ARBA00023034"/>
    </source>
</evidence>
<organism evidence="18 19">
    <name type="scientific">Macrostomum lignano</name>
    <dbReference type="NCBI Taxonomy" id="282301"/>
    <lineage>
        <taxon>Eukaryota</taxon>
        <taxon>Metazoa</taxon>
        <taxon>Spiralia</taxon>
        <taxon>Lophotrochozoa</taxon>
        <taxon>Platyhelminthes</taxon>
        <taxon>Rhabditophora</taxon>
        <taxon>Macrostomorpha</taxon>
        <taxon>Macrostomida</taxon>
        <taxon>Macrostomidae</taxon>
        <taxon>Macrostomum</taxon>
    </lineage>
</organism>
<keyword evidence="11" id="KW-0653">Protein transport</keyword>
<feature type="compositionally biased region" description="Basic and acidic residues" evidence="16">
    <location>
        <begin position="266"/>
        <end position="282"/>
    </location>
</feature>
<dbReference type="FunFam" id="1.25.10.10:FF:000143">
    <property type="entry name" value="ADP-ribosylation factor guanine nucleotide-exchange factor 2 (brefeldin A-inhibited)"/>
    <property type="match status" value="1"/>
</dbReference>
<proteinExistence type="predicted"/>
<evidence type="ECO:0000256" key="4">
    <source>
        <dbReference type="ARBA" id="ARBA00004601"/>
    </source>
</evidence>
<dbReference type="SUPFAM" id="SSF48452">
    <property type="entry name" value="TPR-like"/>
    <property type="match status" value="1"/>
</dbReference>
<reference evidence="19" key="1">
    <citation type="submission" date="2016-11" db="UniProtKB">
        <authorList>
            <consortium name="WormBaseParasite"/>
        </authorList>
    </citation>
    <scope>IDENTIFICATION</scope>
</reference>
<keyword evidence="13" id="KW-0472">Membrane</keyword>
<dbReference type="Pfam" id="PF23240">
    <property type="entry name" value="HAT_PRP39_N"/>
    <property type="match status" value="1"/>
</dbReference>
<dbReference type="GO" id="GO:0016020">
    <property type="term" value="C:membrane"/>
    <property type="evidence" value="ECO:0007669"/>
    <property type="project" value="UniProtKB-SubCell"/>
</dbReference>
<dbReference type="InterPro" id="IPR000904">
    <property type="entry name" value="Sec7_dom"/>
</dbReference>
<dbReference type="InterPro" id="IPR046455">
    <property type="entry name" value="Sec7/BIG1-like_C"/>
</dbReference>
<feature type="region of interest" description="Disordered" evidence="16">
    <location>
        <begin position="1728"/>
        <end position="1787"/>
    </location>
</feature>
<dbReference type="CDD" id="cd00171">
    <property type="entry name" value="Sec7"/>
    <property type="match status" value="1"/>
</dbReference>
<feature type="region of interest" description="Disordered" evidence="16">
    <location>
        <begin position="40"/>
        <end position="60"/>
    </location>
</feature>
<keyword evidence="6" id="KW-0963">Cytoplasm</keyword>
<evidence type="ECO:0000256" key="14">
    <source>
        <dbReference type="ARBA" id="ARBA00023187"/>
    </source>
</evidence>
<dbReference type="InterPro" id="IPR059164">
    <property type="entry name" value="HAT_PRP39_C"/>
</dbReference>
<evidence type="ECO:0000256" key="3">
    <source>
        <dbReference type="ARBA" id="ARBA00004556"/>
    </source>
</evidence>
<dbReference type="FunFam" id="1.25.40.10:FF:000091">
    <property type="entry name" value="Pre-mRNA-processing factor 39"/>
    <property type="match status" value="1"/>
</dbReference>
<evidence type="ECO:0000256" key="5">
    <source>
        <dbReference type="ARBA" id="ARBA00022448"/>
    </source>
</evidence>
<keyword evidence="12" id="KW-0333">Golgi apparatus</keyword>
<feature type="region of interest" description="Disordered" evidence="16">
    <location>
        <begin position="266"/>
        <end position="313"/>
    </location>
</feature>
<comment type="subcellular location">
    <subcellularLocation>
        <location evidence="3">Cytoplasm</location>
        <location evidence="3">Perinuclear region</location>
    </subcellularLocation>
    <subcellularLocation>
        <location evidence="4">Golgi apparatus</location>
        <location evidence="4">trans-Golgi network</location>
    </subcellularLocation>
    <subcellularLocation>
        <location evidence="2">Membrane</location>
    </subcellularLocation>
    <subcellularLocation>
        <location evidence="1">Nucleus</location>
    </subcellularLocation>
</comment>
<dbReference type="GO" id="GO:0048471">
    <property type="term" value="C:perinuclear region of cytoplasm"/>
    <property type="evidence" value="ECO:0007669"/>
    <property type="project" value="UniProtKB-SubCell"/>
</dbReference>
<evidence type="ECO:0000256" key="8">
    <source>
        <dbReference type="ARBA" id="ARBA00022658"/>
    </source>
</evidence>
<evidence type="ECO:0000256" key="15">
    <source>
        <dbReference type="ARBA" id="ARBA00023242"/>
    </source>
</evidence>
<evidence type="ECO:0000256" key="11">
    <source>
        <dbReference type="ARBA" id="ARBA00022927"/>
    </source>
</evidence>
<evidence type="ECO:0000256" key="1">
    <source>
        <dbReference type="ARBA" id="ARBA00004123"/>
    </source>
</evidence>
<dbReference type="FunFam" id="1.10.1000.11:FF:000003">
    <property type="entry name" value="Brefeldin A-inhibited guanine nucleotide-exchange protein 1"/>
    <property type="match status" value="1"/>
</dbReference>
<keyword evidence="10" id="KW-0677">Repeat</keyword>
<keyword evidence="15" id="KW-0539">Nucleus</keyword>
<evidence type="ECO:0000256" key="10">
    <source>
        <dbReference type="ARBA" id="ARBA00022737"/>
    </source>
</evidence>
<dbReference type="InterPro" id="IPR023394">
    <property type="entry name" value="Sec7_C_sf"/>
</dbReference>
<sequence length="2401" mass="272821">MTSASMFLIRALQKILSEKEIRRSHNSKLRELCERTLKELKGREQEDNSPSQNSVLPPLKSDSNLLENEKYLLPFEHACHSKSAQIVITSLDCLQKLIAYGHIPNKTVADGSGKKLIEHITELITSCFHGPETDEGVQLQVIKVLLTVMTAQDVEVHEGYVLKIVRTCCNIYLVSKSSINQATAKATLTQMLNDIFSRMENKIIEASTVIEEEADISKEEKPNAPEEGNLGVCDDASAYCADDKQATATIIRGILDEIIDKTEVSVHNGEPKVSAEDSEKESISASLPDDDGSAKGNLERVPSRSESSLPTELKDGVEDISSLSYSHVSQKDAFLVFRSLCKLSMKPLPEGHPDPKSHELRSKILALELLLSILQNPGPVFKTNETFTNAIKQYLCVALSRNGVSSVQEVFELSCAIFLSLLSHFKQHLKPQIEVFFKDIFLYILENPSSSFGHKWIIIQIMTRICSDAQCVVDLYLNYDCEMNSANIFERLVKDLAKAAQGTHAKELGCTPMQEKQMRTKSLECLVSILKCMMEWSRDLYHNPHNHSNLNVVEYHKSELSTTITDQKTPGSLDPDSRESSNSLSSLPGASGNPSVPNESVDHFEVRKQQKEMVEAGIGLFNKKPIKGIKYLQENKLLGPTIEDVADFLRSEERLDQAVLGDFLSDNDDYSRQVMYAYVDQQNFENMDFVSALRKFLESFRLPGEAQKIDRLVEKFASRYFECNQNNTIFSSADAAYVLAYSIIMLTTDLHSSQIKAHNKMSKESYIKMNRGINDTRDLPEEYLSKIYDEIRGKEIKMKTTSASTRPKPKVTTPVPTSEKQRKIIFHMEMEQMAKAAKELMENVSHLPSDFTSATNVELTRPMFKVVWTPFLAAFSVGLQDTDDHDISTLCLEGIRSAIRIACIFYMELERDAYVQALSRFTFLTANSITEMKAKNIDTIKTLITVANTDGNYLGRSWLEILRCISTLELAQLIGSGVKSQFITGSSVASHASGSSATLKDNLSSSIDPEAFRDHKKIQLLQEQIGETSSQSVVVAVDRIFTGSTRLNGESIVHFVDALCKVSRDELVSNHPRMFSLQKIVEISYYNMGRIRLQWSRIWEVLGKHFNEAGCNSNEDIAVFAVDSLRQLSTKFLEKGELPNFRFQKDFMKPFEIIMKKNTSKNIRDMVVQCVAQMVNSQYFNIKSGWKNVFSVFFLAASDQEEGIVDLAFQTTIRIITEIMEKQFSSVLDSFQDAVKTLSEFACNVKFPDTSMEAIRYIRVCARYVAEKGMIFRDHQGDTDVHVQEDDRVWVRGWFPILFELTCVISRCKLDVRTRSLTVLFEIMKTYGGQFTQSWWKELFGVIFRIFDEIKMSDSPAERIEWMNTTCNHALYAIVDVFTQYYDTLCPILLNELYAQLKWCVQQDNEQLARAGTNCFENFVISNGTNFGPEIWQVTCNSLKEIFERTVPSRLLTWSPASPEKSANQQLDEGLSNQALFNSLLIKCVVQFELIVAFDNIIFYPAASRKEDQENWASAQHPMEELPAIAEKLDEDRGMYRHLSTDQLVVLADCLMESHMFAKKFNLDHEQRNLLWKAGFKGKAKPNLLKQETQSLSCCLRILFRLNSDPSRVRESELIHTKLVNMCSDALQHYLSLPTDIHREAWNSLLLLVLVRLSRLPSDKLRRHLTVYYQLLCDCLLVQNLPPEIKAGLRRCYWFTSEFMATSTMVESANNGSELLSEARELPVLHPNTASADTTSDAPAAEDARDAVENASVPRTNPANSSPSPAPSVPAEASSDAAMAEDSSMPVTAPSTLSDLLGFSVDEASEIGRLWRAVLDDGSDFTSWTLLLELAEQSVSSDIEMARQAFERFLRRYPYCYGYWKKFADAEKMTGHPERVIEVYENGVNAIYLSIDLWVAYLEYLMETSQTSPDYEEKVKTLFERAIASAGLEFRSDKLWEDYINWLSVMGNFVDVTAVYDKLLGTPTQLYYQHWESFKRHVEEKDLRQIVAPEEFKGLLREVTQHDIDINALIDDGTIKKMKEKLVAKRSIVYQANYEQISKRWYFEEKIRRPYFHIKPLERGQLSNWREYLDMEILEQDHARIIVLFERCLIACARYEEFWIKYAKYLEWQRDIDGARNVWQRACLVHLPHRPTVHWYYSAFEERQGQDVKASEIMRELETMCPKQTLVTLRRISCLRRIAQPDQVVQSYEEALQRYSDCPASHSLISAKFSRYLHRIRADWRRAATVLKTAIGIDPANERLHTQLVDLAYQLTPLDETYFCDCIDLAVRSDHLNVEAKLRFLCRKMEFLEDFSADIKKITDAYDDYQSMLATRGSGPGRVVPGAAIALDNGSGGGDLDETTAAKRARRESYTGGSYDPLSNCCYGEASVSNTVTTAASSSALAQQIPVYSDGYDTGAYALPR</sequence>
<keyword evidence="9" id="KW-0507">mRNA processing</keyword>
<dbReference type="GO" id="GO:0005794">
    <property type="term" value="C:Golgi apparatus"/>
    <property type="evidence" value="ECO:0007669"/>
    <property type="project" value="UniProtKB-SubCell"/>
</dbReference>
<evidence type="ECO:0000256" key="9">
    <source>
        <dbReference type="ARBA" id="ARBA00022664"/>
    </source>
</evidence>
<dbReference type="Pfam" id="PF12783">
    <property type="entry name" value="Sec7-like_HUS"/>
    <property type="match status" value="1"/>
</dbReference>
<evidence type="ECO:0000256" key="7">
    <source>
        <dbReference type="ARBA" id="ARBA00022553"/>
    </source>
</evidence>
<evidence type="ECO:0000313" key="19">
    <source>
        <dbReference type="WBParaSite" id="maker-uti_cns_0000002-snap-gene-1.36-mRNA-1"/>
    </source>
</evidence>
<dbReference type="PANTHER" id="PTHR10663:SF375">
    <property type="entry name" value="LD29171P"/>
    <property type="match status" value="1"/>
</dbReference>
<dbReference type="Gene3D" id="1.10.220.20">
    <property type="match status" value="1"/>
</dbReference>
<dbReference type="WBParaSite" id="maker-uti_cns_0000002-snap-gene-1.36-mRNA-1">
    <property type="protein sequence ID" value="maker-uti_cns_0000002-snap-gene-1.36-mRNA-1"/>
    <property type="gene ID" value="maker-uti_cns_0000002-snap-gene-1.36"/>
</dbReference>
<dbReference type="Pfam" id="PF20252">
    <property type="entry name" value="BIG2_C"/>
    <property type="match status" value="1"/>
</dbReference>
<keyword evidence="18" id="KW-1185">Reference proteome</keyword>
<protein>
    <submittedName>
        <fullName evidence="19">SEC7 domain-containing protein</fullName>
    </submittedName>
</protein>
<dbReference type="InterPro" id="IPR032629">
    <property type="entry name" value="DCB_dom"/>
</dbReference>
<evidence type="ECO:0000256" key="2">
    <source>
        <dbReference type="ARBA" id="ARBA00004370"/>
    </source>
</evidence>
<dbReference type="InterPro" id="IPR016024">
    <property type="entry name" value="ARM-type_fold"/>
</dbReference>
<dbReference type="InterPro" id="IPR015403">
    <property type="entry name" value="Mon2/Sec7/BIG1-like_HDS"/>
</dbReference>
<feature type="compositionally biased region" description="Low complexity" evidence="16">
    <location>
        <begin position="1729"/>
        <end position="1741"/>
    </location>
</feature>
<name>A0A1I8FUE3_9PLAT</name>
<keyword evidence="8" id="KW-0344">Guanine-nucleotide releasing factor</keyword>
<dbReference type="InterPro" id="IPR011990">
    <property type="entry name" value="TPR-like_helical_dom_sf"/>
</dbReference>
<dbReference type="Pfam" id="PF09324">
    <property type="entry name" value="Sec7-like_HDS"/>
    <property type="match status" value="1"/>
</dbReference>
<feature type="compositionally biased region" description="Low complexity" evidence="16">
    <location>
        <begin position="580"/>
        <end position="595"/>
    </location>
</feature>
<dbReference type="PROSITE" id="PS50190">
    <property type="entry name" value="SEC7"/>
    <property type="match status" value="1"/>
</dbReference>
<dbReference type="SMART" id="SM00222">
    <property type="entry name" value="Sec7"/>
    <property type="match status" value="1"/>
</dbReference>
<dbReference type="PANTHER" id="PTHR10663">
    <property type="entry name" value="GUANYL-NUCLEOTIDE EXCHANGE FACTOR"/>
    <property type="match status" value="1"/>
</dbReference>
<evidence type="ECO:0000313" key="18">
    <source>
        <dbReference type="Proteomes" id="UP000095280"/>
    </source>
</evidence>
<dbReference type="GO" id="GO:0005085">
    <property type="term" value="F:guanyl-nucleotide exchange factor activity"/>
    <property type="evidence" value="ECO:0007669"/>
    <property type="project" value="UniProtKB-KW"/>
</dbReference>
<dbReference type="SUPFAM" id="SSF48425">
    <property type="entry name" value="Sec7 domain"/>
    <property type="match status" value="1"/>
</dbReference>
<feature type="domain" description="SEC7" evidence="17">
    <location>
        <begin position="603"/>
        <end position="794"/>
    </location>
</feature>
<dbReference type="GO" id="GO:0015031">
    <property type="term" value="P:protein transport"/>
    <property type="evidence" value="ECO:0007669"/>
    <property type="project" value="UniProtKB-KW"/>
</dbReference>
<keyword evidence="5" id="KW-0813">Transport</keyword>
<dbReference type="InterPro" id="IPR035999">
    <property type="entry name" value="Sec7_dom_sf"/>
</dbReference>
<dbReference type="Gene3D" id="1.10.1000.11">
    <property type="entry name" value="Arf Nucleotide-binding Site Opener,domain 2"/>
    <property type="match status" value="1"/>
</dbReference>
<keyword evidence="14" id="KW-0508">mRNA splicing</keyword>
<evidence type="ECO:0000256" key="6">
    <source>
        <dbReference type="ARBA" id="ARBA00022490"/>
    </source>
</evidence>
<dbReference type="Gene3D" id="1.25.40.10">
    <property type="entry name" value="Tetratricopeptide repeat domain"/>
    <property type="match status" value="2"/>
</dbReference>
<evidence type="ECO:0000256" key="16">
    <source>
        <dbReference type="SAM" id="MobiDB-lite"/>
    </source>
</evidence>
<feature type="compositionally biased region" description="Polar residues" evidence="16">
    <location>
        <begin position="48"/>
        <end position="60"/>
    </location>
</feature>
<dbReference type="Proteomes" id="UP000095280">
    <property type="component" value="Unplaced"/>
</dbReference>
<dbReference type="InterPro" id="IPR032691">
    <property type="entry name" value="Mon2/Sec7/BIG1-like_HUS"/>
</dbReference>
<dbReference type="SMART" id="SM00386">
    <property type="entry name" value="HAT"/>
    <property type="match status" value="7"/>
</dbReference>
<accession>A0A1I8FUE3</accession>
<dbReference type="Pfam" id="PF01369">
    <property type="entry name" value="Sec7"/>
    <property type="match status" value="1"/>
</dbReference>
<evidence type="ECO:0000256" key="13">
    <source>
        <dbReference type="ARBA" id="ARBA00023136"/>
    </source>
</evidence>
<dbReference type="FunFam" id="1.10.220.20:FF:000002">
    <property type="entry name" value="Brefeldin A-inhibited guanine nucleotide-exchange protein 1"/>
    <property type="match status" value="1"/>
</dbReference>
<dbReference type="SUPFAM" id="SSF48371">
    <property type="entry name" value="ARM repeat"/>
    <property type="match status" value="1"/>
</dbReference>
<dbReference type="GO" id="GO:0006396">
    <property type="term" value="P:RNA processing"/>
    <property type="evidence" value="ECO:0007669"/>
    <property type="project" value="InterPro"/>
</dbReference>
<dbReference type="InterPro" id="IPR003107">
    <property type="entry name" value="HAT"/>
</dbReference>